<feature type="coiled-coil region" evidence="1">
    <location>
        <begin position="10"/>
        <end position="44"/>
    </location>
</feature>
<keyword evidence="1" id="KW-0175">Coiled coil</keyword>
<protein>
    <submittedName>
        <fullName evidence="2">Uncharacterized protein</fullName>
    </submittedName>
</protein>
<dbReference type="AlphaFoldDB" id="A0A6L6WGE8"/>
<accession>A0A6L6WGE8</accession>
<comment type="caution">
    <text evidence="2">The sequence shown here is derived from an EMBL/GenBank/DDBJ whole genome shotgun (WGS) entry which is preliminary data.</text>
</comment>
<keyword evidence="3" id="KW-1185">Reference proteome</keyword>
<dbReference type="EMBL" id="WQLV01000001">
    <property type="protein sequence ID" value="MVO14752.1"/>
    <property type="molecule type" value="Genomic_DNA"/>
</dbReference>
<evidence type="ECO:0000313" key="3">
    <source>
        <dbReference type="Proteomes" id="UP000478892"/>
    </source>
</evidence>
<dbReference type="Proteomes" id="UP000478892">
    <property type="component" value="Unassembled WGS sequence"/>
</dbReference>
<proteinExistence type="predicted"/>
<evidence type="ECO:0000313" key="2">
    <source>
        <dbReference type="EMBL" id="MVO14752.1"/>
    </source>
</evidence>
<sequence>MVQNPLSPDIEKTADLLRSLQESIMRLRNEAEALREQLEAEQEVGGDISKPQLAKLEGLIRDCQKVEKTLVAQSSQFASLTESGPALDLDSLRSDLRCRLASLRTCCDERDVSGRTAG</sequence>
<gene>
    <name evidence="2" type="ORF">GO984_02925</name>
</gene>
<name>A0A6L6WGE8_9RHOB</name>
<organism evidence="2 3">
    <name type="scientific">Parasedimentitalea huanghaiensis</name>
    <dbReference type="NCBI Taxonomy" id="2682100"/>
    <lineage>
        <taxon>Bacteria</taxon>
        <taxon>Pseudomonadati</taxon>
        <taxon>Pseudomonadota</taxon>
        <taxon>Alphaproteobacteria</taxon>
        <taxon>Rhodobacterales</taxon>
        <taxon>Paracoccaceae</taxon>
        <taxon>Parasedimentitalea</taxon>
    </lineage>
</organism>
<reference evidence="2 3" key="1">
    <citation type="submission" date="2019-12" db="EMBL/GenBank/DDBJ databases">
        <authorList>
            <person name="Zhang Y.-J."/>
        </authorList>
    </citation>
    <scope>NUCLEOTIDE SEQUENCE [LARGE SCALE GENOMIC DNA]</scope>
    <source>
        <strain evidence="2 3">CY05</strain>
    </source>
</reference>
<evidence type="ECO:0000256" key="1">
    <source>
        <dbReference type="SAM" id="Coils"/>
    </source>
</evidence>